<dbReference type="AlphaFoldDB" id="A0A1G2F981"/>
<dbReference type="Proteomes" id="UP000179099">
    <property type="component" value="Unassembled WGS sequence"/>
</dbReference>
<sequence>MKVLVVEDSRWSSWQEITESLKNHKEIQLSFCDLKHAANVLGNFNIDVCVIDACSGPNRQTSTAMLAGQIKKYFKGVMIAVSGIPFSRIPLLKAGCTYACSKGNLAKVIAYLASHQPSKCLAGDIFSPAA</sequence>
<evidence type="ECO:0000313" key="2">
    <source>
        <dbReference type="Proteomes" id="UP000179099"/>
    </source>
</evidence>
<protein>
    <recommendedName>
        <fullName evidence="3">Response regulatory domain-containing protein</fullName>
    </recommendedName>
</protein>
<evidence type="ECO:0000313" key="1">
    <source>
        <dbReference type="EMBL" id="OGZ34312.1"/>
    </source>
</evidence>
<evidence type="ECO:0008006" key="3">
    <source>
        <dbReference type="Google" id="ProtNLM"/>
    </source>
</evidence>
<proteinExistence type="predicted"/>
<dbReference type="EMBL" id="MHMW01000015">
    <property type="protein sequence ID" value="OGZ34312.1"/>
    <property type="molecule type" value="Genomic_DNA"/>
</dbReference>
<gene>
    <name evidence="1" type="ORF">A2Y98_03595</name>
</gene>
<comment type="caution">
    <text evidence="1">The sequence shown here is derived from an EMBL/GenBank/DDBJ whole genome shotgun (WGS) entry which is preliminary data.</text>
</comment>
<name>A0A1G2F981_9BACT</name>
<organism evidence="1 2">
    <name type="scientific">Candidatus Portnoybacteria bacterium RBG_19FT_COMBO_36_7</name>
    <dbReference type="NCBI Taxonomy" id="1801992"/>
    <lineage>
        <taxon>Bacteria</taxon>
        <taxon>Candidatus Portnoyibacteriota</taxon>
    </lineage>
</organism>
<reference evidence="1 2" key="1">
    <citation type="journal article" date="2016" name="Nat. Commun.">
        <title>Thousands of microbial genomes shed light on interconnected biogeochemical processes in an aquifer system.</title>
        <authorList>
            <person name="Anantharaman K."/>
            <person name="Brown C.T."/>
            <person name="Hug L.A."/>
            <person name="Sharon I."/>
            <person name="Castelle C.J."/>
            <person name="Probst A.J."/>
            <person name="Thomas B.C."/>
            <person name="Singh A."/>
            <person name="Wilkins M.J."/>
            <person name="Karaoz U."/>
            <person name="Brodie E.L."/>
            <person name="Williams K.H."/>
            <person name="Hubbard S.S."/>
            <person name="Banfield J.F."/>
        </authorList>
    </citation>
    <scope>NUCLEOTIDE SEQUENCE [LARGE SCALE GENOMIC DNA]</scope>
</reference>
<accession>A0A1G2F981</accession>